<name>A0ABD0B2Z4_AERCA</name>
<comment type="similarity">
    <text evidence="1 3">Belongs to the N-Me-Phe pilin family.</text>
</comment>
<dbReference type="EMBL" id="BPOP01000003">
    <property type="protein sequence ID" value="GJB90519.1"/>
    <property type="molecule type" value="Genomic_DNA"/>
</dbReference>
<dbReference type="PROSITE" id="PS00409">
    <property type="entry name" value="PROKAR_NTER_METHYL"/>
    <property type="match status" value="1"/>
</dbReference>
<evidence type="ECO:0008006" key="7">
    <source>
        <dbReference type="Google" id="ProtNLM"/>
    </source>
</evidence>
<dbReference type="PANTHER" id="PTHR30093">
    <property type="entry name" value="GENERAL SECRETION PATHWAY PROTEIN G"/>
    <property type="match status" value="1"/>
</dbReference>
<dbReference type="Gene3D" id="3.30.700.10">
    <property type="entry name" value="Glycoprotein, Type 4 Pilin"/>
    <property type="match status" value="1"/>
</dbReference>
<dbReference type="Pfam" id="PF07963">
    <property type="entry name" value="N_methyl"/>
    <property type="match status" value="1"/>
</dbReference>
<keyword evidence="4" id="KW-0812">Transmembrane</keyword>
<evidence type="ECO:0000313" key="6">
    <source>
        <dbReference type="Proteomes" id="UP000737420"/>
    </source>
</evidence>
<dbReference type="Proteomes" id="UP000737420">
    <property type="component" value="Unassembled WGS sequence"/>
</dbReference>
<dbReference type="Pfam" id="PF00114">
    <property type="entry name" value="Pilin"/>
    <property type="match status" value="1"/>
</dbReference>
<feature type="transmembrane region" description="Helical" evidence="4">
    <location>
        <begin position="6"/>
        <end position="30"/>
    </location>
</feature>
<dbReference type="PANTHER" id="PTHR30093:SF34">
    <property type="entry name" value="PREPILIN PEPTIDASE-DEPENDENT PROTEIN D"/>
    <property type="match status" value="1"/>
</dbReference>
<dbReference type="InterPro" id="IPR012902">
    <property type="entry name" value="N_methyl_site"/>
</dbReference>
<dbReference type="AlphaFoldDB" id="A0ABD0B2Z4"/>
<protein>
    <recommendedName>
        <fullName evidence="7">Prepilin-type N-terminal cleavage/methylation domain-containing protein</fullName>
    </recommendedName>
</protein>
<dbReference type="NCBIfam" id="TIGR02532">
    <property type="entry name" value="IV_pilin_GFxxxE"/>
    <property type="match status" value="1"/>
</dbReference>
<accession>A0ABD0B2Z4</accession>
<dbReference type="RefSeq" id="WP_058394587.1">
    <property type="nucleotide sequence ID" value="NZ_AP024402.1"/>
</dbReference>
<proteinExistence type="inferred from homology"/>
<reference evidence="5 6" key="1">
    <citation type="submission" date="2021-07" db="EMBL/GenBank/DDBJ databases">
        <title>Draft genome sequence of carbapenem-resistant Aeromonas spp. in Japan.</title>
        <authorList>
            <person name="Maehana S."/>
            <person name="Suzuki M."/>
            <person name="Kitasato H."/>
        </authorList>
    </citation>
    <scope>NUCLEOTIDE SEQUENCE [LARGE SCALE GENOMIC DNA]</scope>
    <source>
        <strain evidence="5 6">KAM382</strain>
    </source>
</reference>
<evidence type="ECO:0000256" key="1">
    <source>
        <dbReference type="ARBA" id="ARBA00005233"/>
    </source>
</evidence>
<organism evidence="5 6">
    <name type="scientific">Aeromonas caviae</name>
    <name type="common">Aeromonas punctata</name>
    <dbReference type="NCBI Taxonomy" id="648"/>
    <lineage>
        <taxon>Bacteria</taxon>
        <taxon>Pseudomonadati</taxon>
        <taxon>Pseudomonadota</taxon>
        <taxon>Gammaproteobacteria</taxon>
        <taxon>Aeromonadales</taxon>
        <taxon>Aeromonadaceae</taxon>
        <taxon>Aeromonas</taxon>
    </lineage>
</organism>
<evidence type="ECO:0000313" key="5">
    <source>
        <dbReference type="EMBL" id="GJB90519.1"/>
    </source>
</evidence>
<dbReference type="SUPFAM" id="SSF54523">
    <property type="entry name" value="Pili subunits"/>
    <property type="match status" value="1"/>
</dbReference>
<evidence type="ECO:0000256" key="2">
    <source>
        <dbReference type="ARBA" id="ARBA00022481"/>
    </source>
</evidence>
<keyword evidence="3" id="KW-0281">Fimbrium</keyword>
<gene>
    <name evidence="5" type="ORF">KAM382_05800</name>
</gene>
<keyword evidence="4" id="KW-1133">Transmembrane helix</keyword>
<sequence>MKKQSGFTLIELMIVVAIVAILAAVALPAYQNYTKKAKMTEVAAASGAYKTAIEICYQTKGFACVLSDILSGGTATKGNITVTVGGTATTNNNALGVWTITTSPTASAAAGTLSPLVVGDQVVLTATEVADAPLIWSMTCPSSDGYCPAK</sequence>
<keyword evidence="2" id="KW-0488">Methylation</keyword>
<evidence type="ECO:0000256" key="4">
    <source>
        <dbReference type="SAM" id="Phobius"/>
    </source>
</evidence>
<dbReference type="InterPro" id="IPR045584">
    <property type="entry name" value="Pilin-like"/>
</dbReference>
<evidence type="ECO:0000256" key="3">
    <source>
        <dbReference type="RuleBase" id="RU000389"/>
    </source>
</evidence>
<dbReference type="InterPro" id="IPR001082">
    <property type="entry name" value="Pilin"/>
</dbReference>
<keyword evidence="4" id="KW-0472">Membrane</keyword>
<comment type="caution">
    <text evidence="5">The sequence shown here is derived from an EMBL/GenBank/DDBJ whole genome shotgun (WGS) entry which is preliminary data.</text>
</comment>